<evidence type="ECO:0000313" key="2">
    <source>
        <dbReference type="EMBL" id="RDI46395.1"/>
    </source>
</evidence>
<sequence>MARDTSNGNESRQRPARIESPDSRTATTARTYAATRSNRKGVENVSLWTRAAGSALAAVLIAVLAPAGASAGTTTFTEIGTVSVPRAECGPGSMPEAGLQGDVPAEDRSSGRSRQGYRCNMFQVGGLQEQGGGVLSVTFEHCSYTSTFFPGNLLDAAAPGVHVLDVSDPARPVRTASLNEPAMLGGTWESLKVNKERKLLAATAVPVAMGTAYFSVYDISDCAHPRLLNRGPGTDLTMPLPFLSHEGGFSPDGNTYWASGVGPGVLSAIDIRDPANPRIIWQSLQALTDHGFGISPDGNRMYLSIQSGINILDIGAIQRRDPYPVVPQLATYLWADGLFNQHSVPVSYGGTPYIFTPDEASSGGVKLIDVSDPRRAEIVRTLKLEVQLPGNIDDQWRSAMGGSAYSYDSHYCAADRQTDPTALACSWGQAGIRVFDVRDIDDIHEIAYYNPPAQTGKNALQLPNSPHAVASTLGVPVFGLIPLLRDSIAGRVDPGTLFGPRFGQLAFGDLSADWCLSPPEFRGNQIWTSCSDNGFMALELSDNVYSPPADQDSTVGS</sequence>
<dbReference type="SUPFAM" id="SSF51004">
    <property type="entry name" value="C-terminal (heme d1) domain of cytochrome cd1-nitrite reductase"/>
    <property type="match status" value="1"/>
</dbReference>
<protein>
    <recommendedName>
        <fullName evidence="4">LVIVD repeat-containing protein</fullName>
    </recommendedName>
</protein>
<reference evidence="2 3" key="1">
    <citation type="submission" date="2018-07" db="EMBL/GenBank/DDBJ databases">
        <title>Genomic Encyclopedia of Type Strains, Phase IV (KMG-IV): sequencing the most valuable type-strain genomes for metagenomic binning, comparative biology and taxonomic classification.</title>
        <authorList>
            <person name="Goeker M."/>
        </authorList>
    </citation>
    <scope>NUCLEOTIDE SEQUENCE [LARGE SCALE GENOMIC DNA]</scope>
    <source>
        <strain evidence="2 3">DSM 44952</strain>
    </source>
</reference>
<feature type="compositionally biased region" description="Polar residues" evidence="1">
    <location>
        <begin position="1"/>
        <end position="10"/>
    </location>
</feature>
<evidence type="ECO:0000256" key="1">
    <source>
        <dbReference type="SAM" id="MobiDB-lite"/>
    </source>
</evidence>
<dbReference type="Proteomes" id="UP000255355">
    <property type="component" value="Unassembled WGS sequence"/>
</dbReference>
<dbReference type="InterPro" id="IPR011048">
    <property type="entry name" value="Haem_d1_sf"/>
</dbReference>
<organism evidence="2 3">
    <name type="scientific">Nocardia mexicana</name>
    <dbReference type="NCBI Taxonomy" id="279262"/>
    <lineage>
        <taxon>Bacteria</taxon>
        <taxon>Bacillati</taxon>
        <taxon>Actinomycetota</taxon>
        <taxon>Actinomycetes</taxon>
        <taxon>Mycobacteriales</taxon>
        <taxon>Nocardiaceae</taxon>
        <taxon>Nocardia</taxon>
    </lineage>
</organism>
<evidence type="ECO:0000313" key="3">
    <source>
        <dbReference type="Proteomes" id="UP000255355"/>
    </source>
</evidence>
<dbReference type="AlphaFoldDB" id="A0A370GRR1"/>
<dbReference type="EMBL" id="QQAZ01000011">
    <property type="protein sequence ID" value="RDI46395.1"/>
    <property type="molecule type" value="Genomic_DNA"/>
</dbReference>
<name>A0A370GRR1_9NOCA</name>
<comment type="caution">
    <text evidence="2">The sequence shown here is derived from an EMBL/GenBank/DDBJ whole genome shotgun (WGS) entry which is preliminary data.</text>
</comment>
<evidence type="ECO:0008006" key="4">
    <source>
        <dbReference type="Google" id="ProtNLM"/>
    </source>
</evidence>
<feature type="region of interest" description="Disordered" evidence="1">
    <location>
        <begin position="1"/>
        <end position="31"/>
    </location>
</feature>
<accession>A0A370GRR1</accession>
<keyword evidence="3" id="KW-1185">Reference proteome</keyword>
<feature type="region of interest" description="Disordered" evidence="1">
    <location>
        <begin position="87"/>
        <end position="113"/>
    </location>
</feature>
<feature type="compositionally biased region" description="Basic and acidic residues" evidence="1">
    <location>
        <begin position="11"/>
        <end position="22"/>
    </location>
</feature>
<gene>
    <name evidence="2" type="ORF">DFR68_111154</name>
</gene>
<proteinExistence type="predicted"/>
<dbReference type="STRING" id="1210089.GCA_001613165_02942"/>